<dbReference type="GO" id="GO:0032454">
    <property type="term" value="F:histone H3K9 demethylase activity"/>
    <property type="evidence" value="ECO:0007669"/>
    <property type="project" value="InterPro"/>
</dbReference>
<dbReference type="GO" id="GO:0000118">
    <property type="term" value="C:histone deacetylase complex"/>
    <property type="evidence" value="ECO:0007669"/>
    <property type="project" value="TreeGrafter"/>
</dbReference>
<protein>
    <submittedName>
        <fullName evidence="4">Uncharacterized protein</fullName>
    </submittedName>
</protein>
<evidence type="ECO:0000256" key="3">
    <source>
        <dbReference type="ARBA" id="ARBA00023242"/>
    </source>
</evidence>
<dbReference type="GO" id="GO:0031490">
    <property type="term" value="F:chromatin DNA binding"/>
    <property type="evidence" value="ECO:0007669"/>
    <property type="project" value="TreeGrafter"/>
</dbReference>
<sequence length="99" mass="11644">MCILTVLLSPESNLWKLTALYINGIKVQNFHSCVQVTEDFVSPEHLVQSFHLTQELRLSKEEINYDDKLQVKNILYHAVKEMVRALKIHENEMEDMEEN</sequence>
<evidence type="ECO:0000313" key="5">
    <source>
        <dbReference type="Proteomes" id="UP000198323"/>
    </source>
</evidence>
<dbReference type="InterPro" id="IPR045109">
    <property type="entry name" value="LSDs-like"/>
</dbReference>
<evidence type="ECO:0000313" key="4">
    <source>
        <dbReference type="EMBL" id="OXB64927.1"/>
    </source>
</evidence>
<dbReference type="GO" id="GO:0000785">
    <property type="term" value="C:chromatin"/>
    <property type="evidence" value="ECO:0007669"/>
    <property type="project" value="TreeGrafter"/>
</dbReference>
<evidence type="ECO:0000256" key="2">
    <source>
        <dbReference type="ARBA" id="ARBA00022723"/>
    </source>
</evidence>
<gene>
    <name evidence="4" type="ORF">ASZ78_013830</name>
</gene>
<dbReference type="Gene3D" id="2.60.120.650">
    <property type="entry name" value="Cupin"/>
    <property type="match status" value="1"/>
</dbReference>
<dbReference type="Proteomes" id="UP000198323">
    <property type="component" value="Unassembled WGS sequence"/>
</dbReference>
<dbReference type="EMBL" id="MCFN01000108">
    <property type="protein sequence ID" value="OXB64927.1"/>
    <property type="molecule type" value="Genomic_DNA"/>
</dbReference>
<keyword evidence="5" id="KW-1185">Reference proteome</keyword>
<dbReference type="GO" id="GO:0006357">
    <property type="term" value="P:regulation of transcription by RNA polymerase II"/>
    <property type="evidence" value="ECO:0007669"/>
    <property type="project" value="TreeGrafter"/>
</dbReference>
<dbReference type="PANTHER" id="PTHR12549">
    <property type="entry name" value="JMJC DOMAIN-CONTAINING HISTONE DEMETHYLATION PROTEIN"/>
    <property type="match status" value="1"/>
</dbReference>
<reference evidence="4 5" key="1">
    <citation type="submission" date="2016-07" db="EMBL/GenBank/DDBJ databases">
        <title>Disparate Historic Effective Population Sizes Predicted by Modern Levels of Genome Diversity for the Scaled Quail (Callipepla squamata) and the Northern Bobwhite (Colinus virginianus): Inferences from First and Second Generation Draft Genome Assemblies for Sympatric New World Quail.</title>
        <authorList>
            <person name="Oldeschulte D.L."/>
            <person name="Halley Y.A."/>
            <person name="Bhattarai E.K."/>
            <person name="Brashear W.A."/>
            <person name="Hill J."/>
            <person name="Metz R.P."/>
            <person name="Johnson C.D."/>
            <person name="Rollins D."/>
            <person name="Peterson M.J."/>
            <person name="Bickhart D.M."/>
            <person name="Decker J.E."/>
            <person name="Seabury C.M."/>
        </authorList>
    </citation>
    <scope>NUCLEOTIDE SEQUENCE [LARGE SCALE GENOMIC DNA]</scope>
    <source>
        <strain evidence="4 5">Texas</strain>
        <tissue evidence="4">Leg muscle</tissue>
    </source>
</reference>
<keyword evidence="3" id="KW-0539">Nucleus</keyword>
<proteinExistence type="predicted"/>
<evidence type="ECO:0000256" key="1">
    <source>
        <dbReference type="ARBA" id="ARBA00004123"/>
    </source>
</evidence>
<organism evidence="4 5">
    <name type="scientific">Callipepla squamata</name>
    <name type="common">Scaled quail</name>
    <dbReference type="NCBI Taxonomy" id="9009"/>
    <lineage>
        <taxon>Eukaryota</taxon>
        <taxon>Metazoa</taxon>
        <taxon>Chordata</taxon>
        <taxon>Craniata</taxon>
        <taxon>Vertebrata</taxon>
        <taxon>Euteleostomi</taxon>
        <taxon>Archelosauria</taxon>
        <taxon>Archosauria</taxon>
        <taxon>Dinosauria</taxon>
        <taxon>Saurischia</taxon>
        <taxon>Theropoda</taxon>
        <taxon>Coelurosauria</taxon>
        <taxon>Aves</taxon>
        <taxon>Neognathae</taxon>
        <taxon>Galloanserae</taxon>
        <taxon>Galliformes</taxon>
        <taxon>Odontophoridae</taxon>
        <taxon>Callipepla</taxon>
    </lineage>
</organism>
<comment type="caution">
    <text evidence="4">The sequence shown here is derived from an EMBL/GenBank/DDBJ whole genome shotgun (WGS) entry which is preliminary data.</text>
</comment>
<dbReference type="PANTHER" id="PTHR12549:SF6">
    <property type="entry name" value="JMJC DOMAIN-CONTAINING HISTONE DEMETHYLATION PROTEIN 2C-RELATED"/>
    <property type="match status" value="1"/>
</dbReference>
<dbReference type="AlphaFoldDB" id="A0A226NBN6"/>
<dbReference type="STRING" id="9009.A0A226NBN6"/>
<dbReference type="GO" id="GO:0003712">
    <property type="term" value="F:transcription coregulator activity"/>
    <property type="evidence" value="ECO:0007669"/>
    <property type="project" value="TreeGrafter"/>
</dbReference>
<accession>A0A226NBN6</accession>
<keyword evidence="2" id="KW-0479">Metal-binding</keyword>
<dbReference type="GO" id="GO:0046872">
    <property type="term" value="F:metal ion binding"/>
    <property type="evidence" value="ECO:0007669"/>
    <property type="project" value="UniProtKB-KW"/>
</dbReference>
<comment type="subcellular location">
    <subcellularLocation>
        <location evidence="1">Nucleus</location>
    </subcellularLocation>
</comment>
<dbReference type="OrthoDB" id="1667110at2759"/>
<name>A0A226NBN6_CALSU</name>